<keyword evidence="1" id="KW-0378">Hydrolase</keyword>
<dbReference type="STRING" id="1890683.A0A427YN19"/>
<gene>
    <name evidence="4" type="ORF">EHS25_008920</name>
</gene>
<dbReference type="InterPro" id="IPR013736">
    <property type="entry name" value="Xaa-Pro_dipept_C"/>
</dbReference>
<evidence type="ECO:0000313" key="4">
    <source>
        <dbReference type="EMBL" id="RSH92504.1"/>
    </source>
</evidence>
<dbReference type="InterPro" id="IPR008979">
    <property type="entry name" value="Galactose-bd-like_sf"/>
</dbReference>
<dbReference type="Gene3D" id="3.40.50.1820">
    <property type="entry name" value="alpha/beta hydrolase"/>
    <property type="match status" value="1"/>
</dbReference>
<comment type="caution">
    <text evidence="4">The sequence shown here is derived from an EMBL/GenBank/DDBJ whole genome shotgun (WGS) entry which is preliminary data.</text>
</comment>
<reference evidence="4 5" key="1">
    <citation type="submission" date="2018-11" db="EMBL/GenBank/DDBJ databases">
        <title>Genome sequence of Saitozyma podzolica DSM 27192.</title>
        <authorList>
            <person name="Aliyu H."/>
            <person name="Gorte O."/>
            <person name="Ochsenreither K."/>
        </authorList>
    </citation>
    <scope>NUCLEOTIDE SEQUENCE [LARGE SCALE GENOMIC DNA]</scope>
    <source>
        <strain evidence="4 5">DSM 27192</strain>
    </source>
</reference>
<dbReference type="Proteomes" id="UP000279259">
    <property type="component" value="Unassembled WGS sequence"/>
</dbReference>
<sequence length="159" mass="17165">MGTQEAEDGYDVVEAIAKMGWCNGNEGLAGNSLLAIVQWFIAQLQPPSLKAIAPWGGCGDLHREQFVRGVDAPAVSLHPHDRVEKVQPGTMVKLEIGIWAMGIHYHAGESIRVVISGSNPLWLDMAETPGGVMDTNKGHCRVYLGGEHASHVVIPYTDL</sequence>
<evidence type="ECO:0000313" key="5">
    <source>
        <dbReference type="Proteomes" id="UP000279259"/>
    </source>
</evidence>
<evidence type="ECO:0008006" key="6">
    <source>
        <dbReference type="Google" id="ProtNLM"/>
    </source>
</evidence>
<dbReference type="SUPFAM" id="SSF49785">
    <property type="entry name" value="Galactose-binding domain-like"/>
    <property type="match status" value="1"/>
</dbReference>
<evidence type="ECO:0000259" key="3">
    <source>
        <dbReference type="Pfam" id="PF08530"/>
    </source>
</evidence>
<evidence type="ECO:0000256" key="1">
    <source>
        <dbReference type="ARBA" id="ARBA00022801"/>
    </source>
</evidence>
<dbReference type="GO" id="GO:0008239">
    <property type="term" value="F:dipeptidyl-peptidase activity"/>
    <property type="evidence" value="ECO:0007669"/>
    <property type="project" value="InterPro"/>
</dbReference>
<name>A0A427YN19_9TREE</name>
<protein>
    <recommendedName>
        <fullName evidence="6">Xaa-Pro dipeptidyl-peptidase C-terminal domain-containing protein</fullName>
    </recommendedName>
</protein>
<dbReference type="EMBL" id="RSCD01000006">
    <property type="protein sequence ID" value="RSH92504.1"/>
    <property type="molecule type" value="Genomic_DNA"/>
</dbReference>
<dbReference type="SUPFAM" id="SSF53474">
    <property type="entry name" value="alpha/beta-Hydrolases"/>
    <property type="match status" value="1"/>
</dbReference>
<feature type="domain" description="Xaa-Pro dipeptidyl-peptidase-like" evidence="2">
    <location>
        <begin position="2"/>
        <end position="66"/>
    </location>
</feature>
<accession>A0A427YN19</accession>
<dbReference type="Pfam" id="PF08530">
    <property type="entry name" value="PepX_C"/>
    <property type="match status" value="1"/>
</dbReference>
<dbReference type="AlphaFoldDB" id="A0A427YN19"/>
<dbReference type="Pfam" id="PF02129">
    <property type="entry name" value="Peptidase_S15"/>
    <property type="match status" value="1"/>
</dbReference>
<dbReference type="InterPro" id="IPR029058">
    <property type="entry name" value="AB_hydrolase_fold"/>
</dbReference>
<dbReference type="InterPro" id="IPR000383">
    <property type="entry name" value="Xaa-Pro-like_dom"/>
</dbReference>
<proteinExistence type="predicted"/>
<keyword evidence="5" id="KW-1185">Reference proteome</keyword>
<feature type="domain" description="Xaa-Pro dipeptidyl-peptidase C-terminal" evidence="3">
    <location>
        <begin position="79"/>
        <end position="152"/>
    </location>
</feature>
<dbReference type="OrthoDB" id="2578740at2759"/>
<organism evidence="4 5">
    <name type="scientific">Saitozyma podzolica</name>
    <dbReference type="NCBI Taxonomy" id="1890683"/>
    <lineage>
        <taxon>Eukaryota</taxon>
        <taxon>Fungi</taxon>
        <taxon>Dikarya</taxon>
        <taxon>Basidiomycota</taxon>
        <taxon>Agaricomycotina</taxon>
        <taxon>Tremellomycetes</taxon>
        <taxon>Tremellales</taxon>
        <taxon>Trimorphomycetaceae</taxon>
        <taxon>Saitozyma</taxon>
    </lineage>
</organism>
<evidence type="ECO:0000259" key="2">
    <source>
        <dbReference type="Pfam" id="PF02129"/>
    </source>
</evidence>